<reference evidence="3" key="1">
    <citation type="submission" date="2015-03" db="EMBL/GenBank/DDBJ databases">
        <authorList>
            <consortium name="Pathogen Informatics"/>
        </authorList>
    </citation>
    <scope>NUCLEOTIDE SEQUENCE [LARGE SCALE GENOMIC DNA]</scope>
    <source>
        <strain evidence="3">R148</strain>
    </source>
</reference>
<evidence type="ECO:0000313" key="3">
    <source>
        <dbReference type="Proteomes" id="UP000043316"/>
    </source>
</evidence>
<accession>A0A0H5LXU9</accession>
<dbReference type="SUPFAM" id="SSF47598">
    <property type="entry name" value="Ribbon-helix-helix"/>
    <property type="match status" value="1"/>
</dbReference>
<sequence>MSVMSLRLPDEIANQLSRLAEATGRTKSYLAGQAIQDFLDREAWQISEIKQAIIEADQQDFVPESEMNSLFKKMGVTVQEKDK</sequence>
<dbReference type="InterPro" id="IPR010985">
    <property type="entry name" value="Ribbon_hlx_hlx"/>
</dbReference>
<dbReference type="Proteomes" id="UP000043316">
    <property type="component" value="Unassembled WGS sequence"/>
</dbReference>
<dbReference type="CDD" id="cd22233">
    <property type="entry name" value="RHH_CopAso-like"/>
    <property type="match status" value="1"/>
</dbReference>
<dbReference type="RefSeq" id="WP_053009809.1">
    <property type="nucleotide sequence ID" value="NZ_CWJI01000007.1"/>
</dbReference>
<evidence type="ECO:0000259" key="1">
    <source>
        <dbReference type="Pfam" id="PF01402"/>
    </source>
</evidence>
<protein>
    <submittedName>
        <fullName evidence="2">Ribbon-helix-helix protein, copG family</fullName>
    </submittedName>
</protein>
<dbReference type="PANTHER" id="PTHR40688:SF2">
    <property type="entry name" value="RIBBON-HELIX-HELIX PROTEIN COPG DOMAIN-CONTAINING PROTEIN"/>
    <property type="match status" value="1"/>
</dbReference>
<name>A0A0H5LXU9_YERIN</name>
<dbReference type="Pfam" id="PF01402">
    <property type="entry name" value="RHH_1"/>
    <property type="match status" value="1"/>
</dbReference>
<gene>
    <name evidence="2" type="ORF">ERS008476_02722</name>
</gene>
<evidence type="ECO:0000313" key="2">
    <source>
        <dbReference type="EMBL" id="CRY55717.1"/>
    </source>
</evidence>
<organism evidence="2 3">
    <name type="scientific">Yersinia intermedia</name>
    <dbReference type="NCBI Taxonomy" id="631"/>
    <lineage>
        <taxon>Bacteria</taxon>
        <taxon>Pseudomonadati</taxon>
        <taxon>Pseudomonadota</taxon>
        <taxon>Gammaproteobacteria</taxon>
        <taxon>Enterobacterales</taxon>
        <taxon>Yersiniaceae</taxon>
        <taxon>Yersinia</taxon>
    </lineage>
</organism>
<proteinExistence type="predicted"/>
<dbReference type="GO" id="GO:0006355">
    <property type="term" value="P:regulation of DNA-templated transcription"/>
    <property type="evidence" value="ECO:0007669"/>
    <property type="project" value="InterPro"/>
</dbReference>
<dbReference type="PANTHER" id="PTHR40688">
    <property type="match status" value="1"/>
</dbReference>
<dbReference type="AlphaFoldDB" id="A0A0H5LXU9"/>
<dbReference type="InterPro" id="IPR002145">
    <property type="entry name" value="CopG"/>
</dbReference>
<dbReference type="InterPro" id="IPR052991">
    <property type="entry name" value="Non-func_TypeII_TA_Antitoxin"/>
</dbReference>
<feature type="domain" description="Ribbon-helix-helix protein CopG" evidence="1">
    <location>
        <begin position="5"/>
        <end position="42"/>
    </location>
</feature>
<dbReference type="EMBL" id="CWJI01000007">
    <property type="protein sequence ID" value="CRY55717.1"/>
    <property type="molecule type" value="Genomic_DNA"/>
</dbReference>